<accession>A7IXM5</accession>
<evidence type="ECO:0000313" key="3">
    <source>
        <dbReference type="Proteomes" id="UP000202419"/>
    </source>
</evidence>
<dbReference type="RefSeq" id="YP_001497896.1">
    <property type="nucleotide sequence ID" value="NC_009898.1"/>
</dbReference>
<proteinExistence type="predicted"/>
<evidence type="ECO:0000256" key="1">
    <source>
        <dbReference type="SAM" id="Phobius"/>
    </source>
</evidence>
<dbReference type="OrthoDB" id="29223at10239"/>
<reference evidence="2 3" key="1">
    <citation type="journal article" date="2007" name="Virology">
        <title>Sequence and annotation of the 369-kb NY-2A and the 345-kb AR158 viruses that infect Chlorella NC64A.</title>
        <authorList>
            <person name="Fitzgerald L.A."/>
            <person name="Graves M.V."/>
            <person name="Li X."/>
            <person name="Feldblyum T."/>
            <person name="Nierman W.C."/>
            <person name="Van Etten J.L."/>
        </authorList>
    </citation>
    <scope>NUCLEOTIDE SEQUENCE [LARGE SCALE GENOMIC DNA]</scope>
    <source>
        <strain evidence="2 3">NY-2A</strain>
    </source>
</reference>
<dbReference type="EMBL" id="DQ491002">
    <property type="protein sequence ID" value="ABT15099.1"/>
    <property type="molecule type" value="Genomic_DNA"/>
</dbReference>
<dbReference type="GeneID" id="5659576"/>
<keyword evidence="1" id="KW-0812">Transmembrane</keyword>
<organism evidence="2 3">
    <name type="scientific">Paramecium bursaria Chlorella virus NY2A</name>
    <name type="common">PBCV-NY2A</name>
    <dbReference type="NCBI Taxonomy" id="46021"/>
    <lineage>
        <taxon>Viruses</taxon>
        <taxon>Varidnaviria</taxon>
        <taxon>Bamfordvirae</taxon>
        <taxon>Nucleocytoviricota</taxon>
        <taxon>Megaviricetes</taxon>
        <taxon>Algavirales</taxon>
        <taxon>Phycodnaviridae</taxon>
        <taxon>Chlorovirus</taxon>
        <taxon>Chlorovirus americanus</taxon>
    </lineage>
</organism>
<dbReference type="KEGG" id="vg:5659576"/>
<feature type="transmembrane region" description="Helical" evidence="1">
    <location>
        <begin position="6"/>
        <end position="23"/>
    </location>
</feature>
<evidence type="ECO:0000313" key="2">
    <source>
        <dbReference type="EMBL" id="ABT15099.1"/>
    </source>
</evidence>
<keyword evidence="1" id="KW-0472">Membrane</keyword>
<keyword evidence="1" id="KW-1133">Transmembrane helix</keyword>
<keyword evidence="3" id="KW-1185">Reference proteome</keyword>
<sequence>MNYSVAAFFAILAISVIVWWTRFRSRKEKYMVQPVFTETPELHNVLQMPSEETHDVLAYALGGLN</sequence>
<organismHost>
    <name type="scientific">Chlorella</name>
    <dbReference type="NCBI Taxonomy" id="3071"/>
</organismHost>
<name>A7IXM5_PBCVN</name>
<dbReference type="Proteomes" id="UP000202419">
    <property type="component" value="Segment"/>
</dbReference>
<gene>
    <name evidence="2" type="primary">B700L</name>
    <name evidence="2" type="ORF">NY2A_B700L</name>
</gene>
<protein>
    <submittedName>
        <fullName evidence="2">Uncharacterized protein B700L</fullName>
    </submittedName>
</protein>